<evidence type="ECO:0000256" key="3">
    <source>
        <dbReference type="ARBA" id="ARBA00022722"/>
    </source>
</evidence>
<dbReference type="InterPro" id="IPR008201">
    <property type="entry name" value="HepT-like"/>
</dbReference>
<gene>
    <name evidence="7" type="ordered locus">Hipma_0069</name>
</gene>
<dbReference type="Pfam" id="PF01934">
    <property type="entry name" value="HepT-like"/>
    <property type="match status" value="1"/>
</dbReference>
<dbReference type="PANTHER" id="PTHR34139">
    <property type="entry name" value="UPF0331 PROTEIN MJ0127"/>
    <property type="match status" value="1"/>
</dbReference>
<dbReference type="OrthoDB" id="9802833at2"/>
<keyword evidence="3" id="KW-0540">Nuclease</keyword>
<evidence type="ECO:0000313" key="8">
    <source>
        <dbReference type="Proteomes" id="UP000008139"/>
    </source>
</evidence>
<dbReference type="Gene3D" id="1.20.120.580">
    <property type="entry name" value="bsu32300-like"/>
    <property type="match status" value="1"/>
</dbReference>
<dbReference type="KEGG" id="hmr:Hipma_0069"/>
<organism evidence="7 8">
    <name type="scientific">Hippea maritima (strain ATCC 700847 / DSM 10411 / MH2)</name>
    <dbReference type="NCBI Taxonomy" id="760142"/>
    <lineage>
        <taxon>Bacteria</taxon>
        <taxon>Pseudomonadati</taxon>
        <taxon>Campylobacterota</taxon>
        <taxon>Desulfurellia</taxon>
        <taxon>Desulfurellales</taxon>
        <taxon>Hippeaceae</taxon>
        <taxon>Hippea</taxon>
    </lineage>
</organism>
<dbReference type="InParanoid" id="F2LWS1"/>
<dbReference type="InterPro" id="IPR051813">
    <property type="entry name" value="HepT_RNase_toxin"/>
</dbReference>
<evidence type="ECO:0000256" key="6">
    <source>
        <dbReference type="ARBA" id="ARBA00024207"/>
    </source>
</evidence>
<evidence type="ECO:0000256" key="2">
    <source>
        <dbReference type="ARBA" id="ARBA00022649"/>
    </source>
</evidence>
<dbReference type="PANTHER" id="PTHR34139:SF1">
    <property type="entry name" value="RNASE MJ1380-RELATED"/>
    <property type="match status" value="1"/>
</dbReference>
<dbReference type="GO" id="GO:0004540">
    <property type="term" value="F:RNA nuclease activity"/>
    <property type="evidence" value="ECO:0007669"/>
    <property type="project" value="InterPro"/>
</dbReference>
<proteinExistence type="inferred from homology"/>
<keyword evidence="5" id="KW-0378">Hydrolase</keyword>
<dbReference type="GO" id="GO:0016787">
    <property type="term" value="F:hydrolase activity"/>
    <property type="evidence" value="ECO:0007669"/>
    <property type="project" value="UniProtKB-KW"/>
</dbReference>
<keyword evidence="4" id="KW-0547">Nucleotide-binding</keyword>
<reference evidence="8" key="2">
    <citation type="submission" date="2011-03" db="EMBL/GenBank/DDBJ databases">
        <title>The complete genome of Hippea maritima DSM 10411.</title>
        <authorList>
            <consortium name="US DOE Joint Genome Institute (JGI-PGF)"/>
            <person name="Lucas S."/>
            <person name="Copeland A."/>
            <person name="Lapidus A."/>
            <person name="Bruce D."/>
            <person name="Goodwin L."/>
            <person name="Pitluck S."/>
            <person name="Peters L."/>
            <person name="Kyrpides N."/>
            <person name="Mavromatis K."/>
            <person name="Pagani I."/>
            <person name="Ivanova N."/>
            <person name="Mikhailova N."/>
            <person name="Lu M."/>
            <person name="Detter J.C."/>
            <person name="Tapia R."/>
            <person name="Han C."/>
            <person name="Land M."/>
            <person name="Hauser L."/>
            <person name="Markowitz V."/>
            <person name="Cheng J.-F."/>
            <person name="Hugenholtz P."/>
            <person name="Woyke T."/>
            <person name="Wu D."/>
            <person name="Spring S."/>
            <person name="Schroeder M."/>
            <person name="Brambilla E."/>
            <person name="Klenk H.-P."/>
            <person name="Eisen J.A."/>
        </authorList>
    </citation>
    <scope>NUCLEOTIDE SEQUENCE [LARGE SCALE GENOMIC DNA]</scope>
    <source>
        <strain evidence="8">ATCC 700847 / DSM 10411 / MH2</strain>
    </source>
</reference>
<dbReference type="Proteomes" id="UP000008139">
    <property type="component" value="Chromosome"/>
</dbReference>
<reference evidence="7 8" key="1">
    <citation type="journal article" date="2011" name="Stand. Genomic Sci.">
        <title>Complete genome sequence of the thermophilic sulfur-reducer Hippea maritima type strain (MH(2)).</title>
        <authorList>
            <person name="Huntemann M."/>
            <person name="Lu M."/>
            <person name="Nolan M."/>
            <person name="Lapidus A."/>
            <person name="Lucas S."/>
            <person name="Hammon N."/>
            <person name="Deshpande S."/>
            <person name="Cheng J.F."/>
            <person name="Tapia R."/>
            <person name="Han C."/>
            <person name="Goodwin L."/>
            <person name="Pitluck S."/>
            <person name="Liolios K."/>
            <person name="Pagani I."/>
            <person name="Ivanova N."/>
            <person name="Ovchinikova G."/>
            <person name="Pati A."/>
            <person name="Chen A."/>
            <person name="Palaniappan K."/>
            <person name="Land M."/>
            <person name="Hauser L."/>
            <person name="Jeffries C.D."/>
            <person name="Detter J.C."/>
            <person name="Brambilla E.M."/>
            <person name="Rohde M."/>
            <person name="Spring S."/>
            <person name="Goker M."/>
            <person name="Woyke T."/>
            <person name="Bristow J."/>
            <person name="Eisen J.A."/>
            <person name="Markowitz V."/>
            <person name="Hugenholtz P."/>
            <person name="Kyrpides N.C."/>
            <person name="Klenk H.P."/>
            <person name="Mavromatis K."/>
        </authorList>
    </citation>
    <scope>NUCLEOTIDE SEQUENCE [LARGE SCALE GENOMIC DNA]</scope>
    <source>
        <strain evidence="8">ATCC 700847 / DSM 10411 / MH2</strain>
    </source>
</reference>
<dbReference type="STRING" id="760142.Hipma_0069"/>
<dbReference type="GO" id="GO:0000166">
    <property type="term" value="F:nucleotide binding"/>
    <property type="evidence" value="ECO:0007669"/>
    <property type="project" value="UniProtKB-KW"/>
</dbReference>
<protein>
    <recommendedName>
        <fullName evidence="9">DUF86 domain-containing protein</fullName>
    </recommendedName>
</protein>
<sequence>MFDISSTDRATEFFIFDIYIAVLKIKHTASKFNSTQELFHSYTDWDSVIREFEIIGKANKYLPRDNLFEKDKTKVVDFRNYITHAYFGIDPDRVWNIINNNLDEILDSVIKLIENIDSDLKHELIDSFIEDNKYLDFVVKELEKLKR</sequence>
<dbReference type="eggNOG" id="COG2361">
    <property type="taxonomic scope" value="Bacteria"/>
</dbReference>
<dbReference type="RefSeq" id="WP_013681094.1">
    <property type="nucleotide sequence ID" value="NC_015318.1"/>
</dbReference>
<evidence type="ECO:0000313" key="7">
    <source>
        <dbReference type="EMBL" id="AEA33049.1"/>
    </source>
</evidence>
<dbReference type="AlphaFoldDB" id="F2LWS1"/>
<keyword evidence="1" id="KW-0597">Phosphoprotein</keyword>
<evidence type="ECO:0000256" key="1">
    <source>
        <dbReference type="ARBA" id="ARBA00022553"/>
    </source>
</evidence>
<keyword evidence="2" id="KW-1277">Toxin-antitoxin system</keyword>
<dbReference type="EMBL" id="CP002606">
    <property type="protein sequence ID" value="AEA33049.1"/>
    <property type="molecule type" value="Genomic_DNA"/>
</dbReference>
<dbReference type="InterPro" id="IPR037038">
    <property type="entry name" value="HepT-like_sf"/>
</dbReference>
<comment type="similarity">
    <text evidence="6">Belongs to the HepT RNase toxin family.</text>
</comment>
<accession>F2LWS1</accession>
<evidence type="ECO:0008006" key="9">
    <source>
        <dbReference type="Google" id="ProtNLM"/>
    </source>
</evidence>
<evidence type="ECO:0000256" key="5">
    <source>
        <dbReference type="ARBA" id="ARBA00022801"/>
    </source>
</evidence>
<dbReference type="HOGENOM" id="CLU_1814822_0_0_7"/>
<dbReference type="GO" id="GO:0110001">
    <property type="term" value="C:toxin-antitoxin complex"/>
    <property type="evidence" value="ECO:0007669"/>
    <property type="project" value="InterPro"/>
</dbReference>
<evidence type="ECO:0000256" key="4">
    <source>
        <dbReference type="ARBA" id="ARBA00022741"/>
    </source>
</evidence>
<name>F2LWS1_HIPMA</name>
<keyword evidence="8" id="KW-1185">Reference proteome</keyword>